<dbReference type="Pfam" id="PF20773">
    <property type="entry name" value="InhA-like_MAM"/>
    <property type="match status" value="1"/>
</dbReference>
<evidence type="ECO:0000313" key="14">
    <source>
        <dbReference type="Proteomes" id="UP000000323"/>
    </source>
</evidence>
<evidence type="ECO:0000256" key="8">
    <source>
        <dbReference type="ARBA" id="ARBA00022833"/>
    </source>
</evidence>
<protein>
    <submittedName>
        <fullName evidence="13">M6 family metalloprotease domain protein</fullName>
    </submittedName>
</protein>
<keyword evidence="7" id="KW-0378">Hydrolase</keyword>
<reference evidence="14" key="1">
    <citation type="journal article" date="2010" name="Stand. Genomic Sci.">
        <title>Complete genome sequence of 'Thermobaculum terrenum' type strain (YNP1).</title>
        <authorList>
            <person name="Kiss H."/>
            <person name="Cleland D."/>
            <person name="Lapidus A."/>
            <person name="Lucas S."/>
            <person name="Glavina Del Rio T."/>
            <person name="Nolan M."/>
            <person name="Tice H."/>
            <person name="Han C."/>
            <person name="Goodwin L."/>
            <person name="Pitluck S."/>
            <person name="Liolios K."/>
            <person name="Ivanova N."/>
            <person name="Mavromatis K."/>
            <person name="Ovchinnikova G."/>
            <person name="Pati A."/>
            <person name="Chen A."/>
            <person name="Palaniappan K."/>
            <person name="Land M."/>
            <person name="Hauser L."/>
            <person name="Chang Y."/>
            <person name="Jeffries C."/>
            <person name="Lu M."/>
            <person name="Brettin T."/>
            <person name="Detter J."/>
            <person name="Goker M."/>
            <person name="Tindall B."/>
            <person name="Beck B."/>
            <person name="McDermott T."/>
            <person name="Woyke T."/>
            <person name="Bristow J."/>
            <person name="Eisen J."/>
            <person name="Markowitz V."/>
            <person name="Hugenholtz P."/>
            <person name="Kyrpides N."/>
            <person name="Klenk H."/>
            <person name="Cheng J."/>
        </authorList>
    </citation>
    <scope>NUCLEOTIDE SEQUENCE [LARGE SCALE GENOMIC DNA]</scope>
    <source>
        <strain evidence="14">ATCC BAA-798 / YNP1</strain>
    </source>
</reference>
<comment type="cofactor">
    <cofactor evidence="1">
        <name>Zn(2+)</name>
        <dbReference type="ChEBI" id="CHEBI:29105"/>
    </cofactor>
</comment>
<feature type="domain" description="Immune inhibitor A-like metallopeptidase VEG" evidence="12">
    <location>
        <begin position="595"/>
        <end position="762"/>
    </location>
</feature>
<dbReference type="GO" id="GO:0006508">
    <property type="term" value="P:proteolysis"/>
    <property type="evidence" value="ECO:0007669"/>
    <property type="project" value="UniProtKB-KW"/>
</dbReference>
<keyword evidence="14" id="KW-1185">Reference proteome</keyword>
<dbReference type="GO" id="GO:0008237">
    <property type="term" value="F:metallopeptidase activity"/>
    <property type="evidence" value="ECO:0007669"/>
    <property type="project" value="UniProtKB-KW"/>
</dbReference>
<keyword evidence="8" id="KW-0862">Zinc</keyword>
<dbReference type="OrthoDB" id="9790784at2"/>
<dbReference type="Proteomes" id="UP000000323">
    <property type="component" value="Chromosome 1"/>
</dbReference>
<dbReference type="KEGG" id="ttr:Tter_1564"/>
<organism evidence="13 14">
    <name type="scientific">Thermobaculum terrenum (strain ATCC BAA-798 / CCMEE 7001 / YNP1)</name>
    <dbReference type="NCBI Taxonomy" id="525904"/>
    <lineage>
        <taxon>Bacteria</taxon>
        <taxon>Bacillati</taxon>
        <taxon>Chloroflexota</taxon>
        <taxon>Chloroflexia</taxon>
        <taxon>Candidatus Thermobaculales</taxon>
        <taxon>Candidatus Thermobaculaceae</taxon>
        <taxon>Thermobaculum</taxon>
    </lineage>
</organism>
<name>D1CCF5_THET1</name>
<evidence type="ECO:0000256" key="2">
    <source>
        <dbReference type="ARBA" id="ARBA00004613"/>
    </source>
</evidence>
<keyword evidence="6 10" id="KW-0732">Signal</keyword>
<evidence type="ECO:0000256" key="7">
    <source>
        <dbReference type="ARBA" id="ARBA00022801"/>
    </source>
</evidence>
<dbReference type="STRING" id="525904.Tter_1564"/>
<dbReference type="InterPro" id="IPR012300">
    <property type="entry name" value="Pept_M6_InhA"/>
</dbReference>
<dbReference type="InterPro" id="IPR048665">
    <property type="entry name" value="InhA-like_VEG"/>
</dbReference>
<evidence type="ECO:0000256" key="10">
    <source>
        <dbReference type="SAM" id="SignalP"/>
    </source>
</evidence>
<evidence type="ECO:0000313" key="13">
    <source>
        <dbReference type="EMBL" id="ACZ42470.1"/>
    </source>
</evidence>
<dbReference type="Gene3D" id="2.60.120.260">
    <property type="entry name" value="Galactose-binding domain-like"/>
    <property type="match status" value="1"/>
</dbReference>
<evidence type="ECO:0000256" key="4">
    <source>
        <dbReference type="ARBA" id="ARBA00022670"/>
    </source>
</evidence>
<dbReference type="NCBIfam" id="TIGR03296">
    <property type="entry name" value="M6dom_TIGR03296"/>
    <property type="match status" value="1"/>
</dbReference>
<dbReference type="Pfam" id="PF05547">
    <property type="entry name" value="Peptidase_M6"/>
    <property type="match status" value="1"/>
</dbReference>
<dbReference type="eggNOG" id="COG4412">
    <property type="taxonomic scope" value="Bacteria"/>
</dbReference>
<sequence>MHRLTTLILVILLALALIPSNTFAAQRVDGVQRGKGHGKVLDNRKPNPLAEKQFKMRQKGLQKLIQSQASGNLSSMAKGKNKVVKLAKGQYVELAREDTDHIFTILVEFGGSEGPLHNQIPEPNRREDNSTYWVQDFNRDHYDQMLFSTARGVISMANYYLEQSSGRYTVDGTVTDWVRINANESDYGRPEPGQISGDSNTVYRIIRDAINQWVADQRAAGKTTQQIRDYLSQFDVWDRYDHDGDGNFDEPDGYIDHFQIIHAGEGEEAGGGAQGADAIWSHRWYANWPAIGVVGPSPDALLGGYEFPGTNIWVGDYTIEPENGGVGVFAHEFGHDLGLPDEYDTSYLGEASSAFWTLMSAGSWLGEGKDSIGTKPGHMNAWDKLMLGWLNYDVAISGQRSSHRLGPAEYNTKAAQALITVLPKKQVTTEINTPYSGSWEWWSGAGDNLDNTLTRSIDLSAVGSASLQAYLWYDIEDGWDYAYVQASDDNGSTWTNLEGNVTTNDDPNGQNLGNGITGNSGGWVLANFDLSQFAGKDILLRFRYVTDGAVQGKGLTVDEIKIIGDGSVIFTDGAEEGDNGWDANGFSRIQGSITRSYNHYYIAEYRRYLGYDTALKTGPYNFPDPSRNWVEHYPYQDGLLISYWDTSFNDNNVGQHPGQGLILPIDAHPEPLLRKDGTPWRTRVQVYDATFGLQRTDPIALSYLDSSGRLVRVKYPSLPAARTFNDLDTYWYASKPDAGVKVPKTGTIIQVVGTSNHGNFMQVQVKPARR</sequence>
<dbReference type="PIRSF" id="PIRSF007519">
    <property type="entry name" value="Protease_InhA"/>
    <property type="match status" value="1"/>
</dbReference>
<evidence type="ECO:0000256" key="6">
    <source>
        <dbReference type="ARBA" id="ARBA00022729"/>
    </source>
</evidence>
<dbReference type="Pfam" id="PF20774">
    <property type="entry name" value="InhA-like_VEG"/>
    <property type="match status" value="1"/>
</dbReference>
<dbReference type="EMBL" id="CP001825">
    <property type="protein sequence ID" value="ACZ42470.1"/>
    <property type="molecule type" value="Genomic_DNA"/>
</dbReference>
<dbReference type="SUPFAM" id="SSF55486">
    <property type="entry name" value="Metalloproteases ('zincins'), catalytic domain"/>
    <property type="match status" value="1"/>
</dbReference>
<comment type="subcellular location">
    <subcellularLocation>
        <location evidence="2">Secreted</location>
    </subcellularLocation>
</comment>
<dbReference type="PANTHER" id="PTHR13062">
    <property type="entry name" value="COLLAGENASE"/>
    <property type="match status" value="1"/>
</dbReference>
<dbReference type="GO" id="GO:0046872">
    <property type="term" value="F:metal ion binding"/>
    <property type="evidence" value="ECO:0007669"/>
    <property type="project" value="UniProtKB-KW"/>
</dbReference>
<gene>
    <name evidence="13" type="ordered locus">Tter_1564</name>
</gene>
<evidence type="ECO:0000256" key="5">
    <source>
        <dbReference type="ARBA" id="ARBA00022723"/>
    </source>
</evidence>
<keyword evidence="3" id="KW-0964">Secreted</keyword>
<feature type="chain" id="PRO_5003021205" evidence="10">
    <location>
        <begin position="25"/>
        <end position="770"/>
    </location>
</feature>
<dbReference type="AlphaFoldDB" id="D1CCF5"/>
<evidence type="ECO:0000259" key="12">
    <source>
        <dbReference type="Pfam" id="PF20774"/>
    </source>
</evidence>
<evidence type="ECO:0000256" key="9">
    <source>
        <dbReference type="ARBA" id="ARBA00023049"/>
    </source>
</evidence>
<feature type="domain" description="Peptidase M6-like" evidence="11">
    <location>
        <begin position="90"/>
        <end position="389"/>
    </location>
</feature>
<evidence type="ECO:0000259" key="11">
    <source>
        <dbReference type="Pfam" id="PF05547"/>
    </source>
</evidence>
<evidence type="ECO:0000256" key="3">
    <source>
        <dbReference type="ARBA" id="ARBA00022525"/>
    </source>
</evidence>
<dbReference type="RefSeq" id="WP_012875504.1">
    <property type="nucleotide sequence ID" value="NC_013525.1"/>
</dbReference>
<dbReference type="InterPro" id="IPR008757">
    <property type="entry name" value="Peptidase_M6-like_domain"/>
</dbReference>
<evidence type="ECO:0000256" key="1">
    <source>
        <dbReference type="ARBA" id="ARBA00001947"/>
    </source>
</evidence>
<dbReference type="PANTHER" id="PTHR13062:SF12">
    <property type="entry name" value="ALPHA-2-MACROGLOBULIN DOMAIN-CONTAINING PROTEIN"/>
    <property type="match status" value="1"/>
</dbReference>
<keyword evidence="5" id="KW-0479">Metal-binding</keyword>
<dbReference type="GO" id="GO:0005576">
    <property type="term" value="C:extracellular region"/>
    <property type="evidence" value="ECO:0007669"/>
    <property type="project" value="UniProtKB-SubCell"/>
</dbReference>
<keyword evidence="4 13" id="KW-0645">Protease</keyword>
<keyword evidence="9 13" id="KW-0482">Metalloprotease</keyword>
<accession>D1CCF5</accession>
<dbReference type="HOGENOM" id="CLU_010858_0_0_0"/>
<proteinExistence type="predicted"/>
<feature type="signal peptide" evidence="10">
    <location>
        <begin position="1"/>
        <end position="24"/>
    </location>
</feature>